<dbReference type="InterPro" id="IPR010559">
    <property type="entry name" value="Sig_transdc_His_kin_internal"/>
</dbReference>
<protein>
    <submittedName>
        <fullName evidence="2">Histidine kinase-, DNA gyrase B-, and HSP90-like ATPase</fullName>
    </submittedName>
</protein>
<proteinExistence type="predicted"/>
<dbReference type="PANTHER" id="PTHR34220:SF7">
    <property type="entry name" value="SENSOR HISTIDINE KINASE YPDA"/>
    <property type="match status" value="1"/>
</dbReference>
<evidence type="ECO:0000313" key="2">
    <source>
        <dbReference type="EMBL" id="SHF00742.1"/>
    </source>
</evidence>
<sequence length="413" mass="47780">MGTLLNLKDVLEIDKFQKIQDDIAEATEMSIITVDFKGKPATKHSRCSEFCKLMRANKTYSEVCERCDSRGGLEAARLEKPYIYRCHRGLIDFATPIIVNGQYLGSVMAGQVLIEDDNDIEFEDIMVTKDDFEDLEEEEREKILNAYKKLPVIKQKRLEAVAEMMFHISNYIVEEAFLKIAQKELNEKNIKFMESKKAQAELEKEYKSCQLKALQSQINPHFLFNTLNSISSLAIVENATKTQEVIYNLSNILRYTLKKANKIVRLEEEIGYIESYLNLQKIRFAQRLNYEINIDSKLKGVKIPFMILQNFVENSVVHGLESKEEGGWVKIYCEDKGDLVSIYIEDNGIGISREKLNEIKEELKFKYGTDLEKIGINNVNKRMAHYYGDDYKINIESRIRKGTLVEVTIPKEL</sequence>
<dbReference type="EMBL" id="FQVM01000024">
    <property type="protein sequence ID" value="SHF00742.1"/>
    <property type="molecule type" value="Genomic_DNA"/>
</dbReference>
<gene>
    <name evidence="2" type="ORF">SAMN05443638_1243</name>
</gene>
<organism evidence="2 3">
    <name type="scientific">Clostridium fallax</name>
    <dbReference type="NCBI Taxonomy" id="1533"/>
    <lineage>
        <taxon>Bacteria</taxon>
        <taxon>Bacillati</taxon>
        <taxon>Bacillota</taxon>
        <taxon>Clostridia</taxon>
        <taxon>Eubacteriales</taxon>
        <taxon>Clostridiaceae</taxon>
        <taxon>Clostridium</taxon>
    </lineage>
</organism>
<dbReference type="GO" id="GO:0016020">
    <property type="term" value="C:membrane"/>
    <property type="evidence" value="ECO:0007669"/>
    <property type="project" value="InterPro"/>
</dbReference>
<dbReference type="InterPro" id="IPR018771">
    <property type="entry name" value="PocR_dom"/>
</dbReference>
<dbReference type="Proteomes" id="UP000184035">
    <property type="component" value="Unassembled WGS sequence"/>
</dbReference>
<dbReference type="InterPro" id="IPR050640">
    <property type="entry name" value="Bact_2-comp_sensor_kinase"/>
</dbReference>
<keyword evidence="3" id="KW-1185">Reference proteome</keyword>
<dbReference type="PANTHER" id="PTHR34220">
    <property type="entry name" value="SENSOR HISTIDINE KINASE YPDA"/>
    <property type="match status" value="1"/>
</dbReference>
<dbReference type="Pfam" id="PF06580">
    <property type="entry name" value="His_kinase"/>
    <property type="match status" value="1"/>
</dbReference>
<reference evidence="2 3" key="1">
    <citation type="submission" date="2016-11" db="EMBL/GenBank/DDBJ databases">
        <authorList>
            <person name="Jaros S."/>
            <person name="Januszkiewicz K."/>
            <person name="Wedrychowicz H."/>
        </authorList>
    </citation>
    <scope>NUCLEOTIDE SEQUENCE [LARGE SCALE GENOMIC DNA]</scope>
    <source>
        <strain evidence="2 3">DSM 2631</strain>
    </source>
</reference>
<dbReference type="InterPro" id="IPR003594">
    <property type="entry name" value="HATPase_dom"/>
</dbReference>
<dbReference type="SMART" id="SM00387">
    <property type="entry name" value="HATPase_c"/>
    <property type="match status" value="1"/>
</dbReference>
<keyword evidence="2" id="KW-0418">Kinase</keyword>
<dbReference type="GO" id="GO:0000155">
    <property type="term" value="F:phosphorelay sensor kinase activity"/>
    <property type="evidence" value="ECO:0007669"/>
    <property type="project" value="InterPro"/>
</dbReference>
<dbReference type="Pfam" id="PF10114">
    <property type="entry name" value="PocR"/>
    <property type="match status" value="1"/>
</dbReference>
<dbReference type="RefSeq" id="WP_072897042.1">
    <property type="nucleotide sequence ID" value="NZ_FQVM01000024.1"/>
</dbReference>
<name>A0A1M4Y5L6_9CLOT</name>
<dbReference type="STRING" id="1533.SAMN05443638_1243"/>
<feature type="domain" description="Histidine kinase/HSP90-like ATPase" evidence="1">
    <location>
        <begin position="300"/>
        <end position="413"/>
    </location>
</feature>
<dbReference type="OrthoDB" id="1410840at2"/>
<dbReference type="InterPro" id="IPR036890">
    <property type="entry name" value="HATPase_C_sf"/>
</dbReference>
<dbReference type="AlphaFoldDB" id="A0A1M4Y5L6"/>
<evidence type="ECO:0000313" key="3">
    <source>
        <dbReference type="Proteomes" id="UP000184035"/>
    </source>
</evidence>
<evidence type="ECO:0000259" key="1">
    <source>
        <dbReference type="SMART" id="SM00387"/>
    </source>
</evidence>
<dbReference type="Pfam" id="PF02518">
    <property type="entry name" value="HATPase_c"/>
    <property type="match status" value="1"/>
</dbReference>
<keyword evidence="2" id="KW-0808">Transferase</keyword>
<accession>A0A1M4Y5L6</accession>
<dbReference type="SUPFAM" id="SSF55874">
    <property type="entry name" value="ATPase domain of HSP90 chaperone/DNA topoisomerase II/histidine kinase"/>
    <property type="match status" value="1"/>
</dbReference>
<dbReference type="Gene3D" id="3.30.565.10">
    <property type="entry name" value="Histidine kinase-like ATPase, C-terminal domain"/>
    <property type="match status" value="1"/>
</dbReference>